<keyword evidence="5" id="KW-0808">Transferase</keyword>
<dbReference type="Gene3D" id="3.40.930.10">
    <property type="entry name" value="Mannitol-specific EII, Chain A"/>
    <property type="match status" value="1"/>
</dbReference>
<dbReference type="SUPFAM" id="SSF55804">
    <property type="entry name" value="Phoshotransferase/anion transport protein"/>
    <property type="match status" value="1"/>
</dbReference>
<dbReference type="AlphaFoldDB" id="A0A410Q942"/>
<evidence type="ECO:0000256" key="2">
    <source>
        <dbReference type="ARBA" id="ARBA00022448"/>
    </source>
</evidence>
<evidence type="ECO:0000259" key="11">
    <source>
        <dbReference type="PROSITE" id="PS51094"/>
    </source>
</evidence>
<dbReference type="KEGG" id="spoa:EQM13_02275"/>
<evidence type="ECO:0000256" key="8">
    <source>
        <dbReference type="ARBA" id="ARBA00037387"/>
    </source>
</evidence>
<dbReference type="GO" id="GO:0005737">
    <property type="term" value="C:cytoplasm"/>
    <property type="evidence" value="ECO:0007669"/>
    <property type="project" value="UniProtKB-SubCell"/>
</dbReference>
<dbReference type="EMBL" id="CP035282">
    <property type="protein sequence ID" value="QAT60479.1"/>
    <property type="molecule type" value="Genomic_DNA"/>
</dbReference>
<evidence type="ECO:0000313" key="13">
    <source>
        <dbReference type="Proteomes" id="UP000287969"/>
    </source>
</evidence>
<evidence type="ECO:0000256" key="10">
    <source>
        <dbReference type="ARBA" id="ARBA00042072"/>
    </source>
</evidence>
<name>A0A410Q942_9FIRM</name>
<evidence type="ECO:0000313" key="12">
    <source>
        <dbReference type="EMBL" id="QAT60479.1"/>
    </source>
</evidence>
<evidence type="ECO:0000256" key="7">
    <source>
        <dbReference type="ARBA" id="ARBA00022777"/>
    </source>
</evidence>
<sequence length="179" mass="20254">MISRLLSKKLFVVNLPLTQNGKNKLRNMVTREVYGSSSVVLNVDRILEIIDESSEIKDRKKLKADIKKYLFDELGAEDVSAEENETPNLSGFITDNHIQITEQVIDWKQAIEIASMPLLKEGYINQSYVQAMLDQYSWDSRTVIWGYDMALVHSKPSAGGNRVGMALLKLKKGVARSHI</sequence>
<dbReference type="Proteomes" id="UP000287969">
    <property type="component" value="Chromosome"/>
</dbReference>
<evidence type="ECO:0000256" key="5">
    <source>
        <dbReference type="ARBA" id="ARBA00022679"/>
    </source>
</evidence>
<protein>
    <recommendedName>
        <fullName evidence="9">Ascorbate-specific PTS system EIIA component</fullName>
    </recommendedName>
    <alternativeName>
        <fullName evidence="10">Ascorbate-specific phosphotransferase enzyme IIA component</fullName>
    </alternativeName>
</protein>
<dbReference type="InterPro" id="IPR051351">
    <property type="entry name" value="Ascorbate-PTS_EIIA_comp"/>
</dbReference>
<keyword evidence="12" id="KW-0762">Sugar transport</keyword>
<dbReference type="InterPro" id="IPR016152">
    <property type="entry name" value="PTrfase/Anion_transptr"/>
</dbReference>
<dbReference type="Pfam" id="PF00359">
    <property type="entry name" value="PTS_EIIA_2"/>
    <property type="match status" value="1"/>
</dbReference>
<dbReference type="GO" id="GO:0009401">
    <property type="term" value="P:phosphoenolpyruvate-dependent sugar phosphotransferase system"/>
    <property type="evidence" value="ECO:0007669"/>
    <property type="project" value="UniProtKB-KW"/>
</dbReference>
<keyword evidence="4" id="KW-0597">Phosphoprotein</keyword>
<dbReference type="OrthoDB" id="9776005at2"/>
<accession>A0A410Q942</accession>
<comment type="subcellular location">
    <subcellularLocation>
        <location evidence="1">Cytoplasm</location>
    </subcellularLocation>
</comment>
<dbReference type="InterPro" id="IPR002178">
    <property type="entry name" value="PTS_EIIA_type-2_dom"/>
</dbReference>
<dbReference type="PANTHER" id="PTHR36203:SF1">
    <property type="entry name" value="ASCORBATE-SPECIFIC PTS SYSTEM EIIA COMPONENT"/>
    <property type="match status" value="1"/>
</dbReference>
<keyword evidence="7" id="KW-0418">Kinase</keyword>
<proteinExistence type="predicted"/>
<keyword evidence="13" id="KW-1185">Reference proteome</keyword>
<keyword evidence="6" id="KW-0598">Phosphotransferase system</keyword>
<comment type="function">
    <text evidence="8">The phosphoenolpyruvate-dependent sugar phosphotransferase system (sugar PTS), a major carbohydrate active transport system, catalyzes the phosphorylation of incoming sugar substrates concomitantly with their translocation across the cell membrane. The enzyme II UlaABC PTS system is involved in ascorbate transport.</text>
</comment>
<dbReference type="PROSITE" id="PS51094">
    <property type="entry name" value="PTS_EIIA_TYPE_2"/>
    <property type="match status" value="1"/>
</dbReference>
<evidence type="ECO:0000256" key="6">
    <source>
        <dbReference type="ARBA" id="ARBA00022683"/>
    </source>
</evidence>
<keyword evidence="2" id="KW-0813">Transport</keyword>
<reference evidence="13" key="1">
    <citation type="submission" date="2019-01" db="EMBL/GenBank/DDBJ databases">
        <title>Draft genomes of a novel of Sporanaerobacter strains.</title>
        <authorList>
            <person name="Ma S."/>
        </authorList>
    </citation>
    <scope>NUCLEOTIDE SEQUENCE [LARGE SCALE GENOMIC DNA]</scope>
    <source>
        <strain evidence="13">NJN-17</strain>
    </source>
</reference>
<dbReference type="PANTHER" id="PTHR36203">
    <property type="entry name" value="ASCORBATE-SPECIFIC PTS SYSTEM EIIA COMPONENT"/>
    <property type="match status" value="1"/>
</dbReference>
<feature type="domain" description="PTS EIIA type-2" evidence="11">
    <location>
        <begin position="91"/>
        <end position="179"/>
    </location>
</feature>
<keyword evidence="3" id="KW-0963">Cytoplasm</keyword>
<evidence type="ECO:0000256" key="3">
    <source>
        <dbReference type="ARBA" id="ARBA00022490"/>
    </source>
</evidence>
<evidence type="ECO:0000256" key="4">
    <source>
        <dbReference type="ARBA" id="ARBA00022553"/>
    </source>
</evidence>
<evidence type="ECO:0000256" key="9">
    <source>
        <dbReference type="ARBA" id="ARBA00041175"/>
    </source>
</evidence>
<evidence type="ECO:0000256" key="1">
    <source>
        <dbReference type="ARBA" id="ARBA00004496"/>
    </source>
</evidence>
<dbReference type="GO" id="GO:0016301">
    <property type="term" value="F:kinase activity"/>
    <property type="evidence" value="ECO:0007669"/>
    <property type="project" value="UniProtKB-KW"/>
</dbReference>
<gene>
    <name evidence="12" type="ORF">EQM13_02275</name>
</gene>
<organism evidence="12 13">
    <name type="scientific">Acidilutibacter cellobiosedens</name>
    <dbReference type="NCBI Taxonomy" id="2507161"/>
    <lineage>
        <taxon>Bacteria</taxon>
        <taxon>Bacillati</taxon>
        <taxon>Bacillota</taxon>
        <taxon>Tissierellia</taxon>
        <taxon>Tissierellales</taxon>
        <taxon>Acidilutibacteraceae</taxon>
        <taxon>Acidilutibacter</taxon>
    </lineage>
</organism>